<proteinExistence type="predicted"/>
<feature type="transmembrane region" description="Helical" evidence="1">
    <location>
        <begin position="123"/>
        <end position="141"/>
    </location>
</feature>
<feature type="transmembrane region" description="Helical" evidence="1">
    <location>
        <begin position="453"/>
        <end position="477"/>
    </location>
</feature>
<feature type="transmembrane region" description="Helical" evidence="1">
    <location>
        <begin position="199"/>
        <end position="217"/>
    </location>
</feature>
<protein>
    <recommendedName>
        <fullName evidence="4">Glycosyltransferase RgtA/B/C/D-like domain-containing protein</fullName>
    </recommendedName>
</protein>
<feature type="transmembrane region" description="Helical" evidence="1">
    <location>
        <begin position="252"/>
        <end position="271"/>
    </location>
</feature>
<feature type="transmembrane region" description="Helical" evidence="1">
    <location>
        <begin position="98"/>
        <end position="116"/>
    </location>
</feature>
<evidence type="ECO:0008006" key="4">
    <source>
        <dbReference type="Google" id="ProtNLM"/>
    </source>
</evidence>
<feature type="transmembrane region" description="Helical" evidence="1">
    <location>
        <begin position="489"/>
        <end position="511"/>
    </location>
</feature>
<feature type="transmembrane region" description="Helical" evidence="1">
    <location>
        <begin position="39"/>
        <end position="59"/>
    </location>
</feature>
<feature type="transmembrane region" description="Helical" evidence="1">
    <location>
        <begin position="173"/>
        <end position="192"/>
    </location>
</feature>
<comment type="caution">
    <text evidence="2">The sequence shown here is derived from an EMBL/GenBank/DDBJ whole genome shotgun (WGS) entry which is preliminary data.</text>
</comment>
<feature type="transmembrane region" description="Helical" evidence="1">
    <location>
        <begin position="12"/>
        <end position="33"/>
    </location>
</feature>
<dbReference type="AlphaFoldDB" id="A0ABD6C824"/>
<dbReference type="Proteomes" id="UP001597119">
    <property type="component" value="Unassembled WGS sequence"/>
</dbReference>
<reference evidence="2 3" key="1">
    <citation type="journal article" date="2019" name="Int. J. Syst. Evol. Microbiol.">
        <title>The Global Catalogue of Microorganisms (GCM) 10K type strain sequencing project: providing services to taxonomists for standard genome sequencing and annotation.</title>
        <authorList>
            <consortium name="The Broad Institute Genomics Platform"/>
            <consortium name="The Broad Institute Genome Sequencing Center for Infectious Disease"/>
            <person name="Wu L."/>
            <person name="Ma J."/>
        </authorList>
    </citation>
    <scope>NUCLEOTIDE SEQUENCE [LARGE SCALE GENOMIC DNA]</scope>
    <source>
        <strain evidence="2 3">CGMCC 1.12125</strain>
    </source>
</reference>
<dbReference type="RefSeq" id="WP_247379714.1">
    <property type="nucleotide sequence ID" value="NZ_JALLGV010000007.1"/>
</dbReference>
<keyword evidence="3" id="KW-1185">Reference proteome</keyword>
<evidence type="ECO:0000256" key="1">
    <source>
        <dbReference type="SAM" id="Phobius"/>
    </source>
</evidence>
<feature type="transmembrane region" description="Helical" evidence="1">
    <location>
        <begin position="424"/>
        <end position="447"/>
    </location>
</feature>
<feature type="transmembrane region" description="Helical" evidence="1">
    <location>
        <begin position="393"/>
        <end position="412"/>
    </location>
</feature>
<keyword evidence="1" id="KW-0472">Membrane</keyword>
<dbReference type="EMBL" id="JBHUDJ010000002">
    <property type="protein sequence ID" value="MFD1586442.1"/>
    <property type="molecule type" value="Genomic_DNA"/>
</dbReference>
<keyword evidence="1" id="KW-0812">Transmembrane</keyword>
<feature type="transmembrane region" description="Helical" evidence="1">
    <location>
        <begin position="71"/>
        <end position="92"/>
    </location>
</feature>
<gene>
    <name evidence="2" type="ORF">ACFR9U_05575</name>
</gene>
<sequence length="658" mass="70206">MSFRVRSYIVSPKALVLVIVGAGVLGMLVQQVYSNPYSTAIPPLLICGGIVGWGVRNEAEFHAPITVSDRGLVISYVLVAAGVLVAYASTGFHRPFDLPVLLLLLYVVTLACVFMLERADVAVALVALTGVLHRGFVYYSSSVQVGLDPLFHTSVAAAIRDTAQLTPLAYSKYWYAPFFHLLTAATSGGLGVSVRDAAFLTTIIATVVPVVTIAIVLGRIWQPHVGALGAFLFVASRLSVEQTANTGPESLGITLFVLLLALAISYLEYGTDSRSTLFAFGVTLLVLVFTHQFSLFVAALAISVYTGVQVLWRGRPGRREITLWGLLVSAVAFQTSITKYDGPAGGGEPFLVEVAGGILTDLTTSVSRGGRVESLPHLRDVTLSGADSSGLPLVLSLAILYGFAVAGAIYWISQDREFHVRTGLGLGVVVTTLSAIGLGTPLLGMNALLPGRWFLYLVPLLAIFAAPGVAMTASAGARLLSGRRASRGSVVLSVALVLALPYLLFAIGSVATSVDGPYFDDAPGAARAATNATEADLYRFLDQHGPGEELPARGAENPYDDSRTNIVADHVAKQVISRHYHQPAVYYKTHVGDSGPAYETNALLVHRAYARTPHVSYDIEYLDEEYRVFGPLPTPKHPQIVYSNGPDRVLFVNQSSSD</sequence>
<evidence type="ECO:0000313" key="3">
    <source>
        <dbReference type="Proteomes" id="UP001597119"/>
    </source>
</evidence>
<feature type="transmembrane region" description="Helical" evidence="1">
    <location>
        <begin position="277"/>
        <end position="308"/>
    </location>
</feature>
<accession>A0ABD6C824</accession>
<name>A0ABD6C824_9EURY</name>
<keyword evidence="1" id="KW-1133">Transmembrane helix</keyword>
<evidence type="ECO:0000313" key="2">
    <source>
        <dbReference type="EMBL" id="MFD1586442.1"/>
    </source>
</evidence>
<organism evidence="2 3">
    <name type="scientific">Halorientalis brevis</name>
    <dbReference type="NCBI Taxonomy" id="1126241"/>
    <lineage>
        <taxon>Archaea</taxon>
        <taxon>Methanobacteriati</taxon>
        <taxon>Methanobacteriota</taxon>
        <taxon>Stenosarchaea group</taxon>
        <taxon>Halobacteria</taxon>
        <taxon>Halobacteriales</taxon>
        <taxon>Haloarculaceae</taxon>
        <taxon>Halorientalis</taxon>
    </lineage>
</organism>